<feature type="compositionally biased region" description="Polar residues" evidence="10">
    <location>
        <begin position="1366"/>
        <end position="1388"/>
    </location>
</feature>
<keyword evidence="7" id="KW-0966">Cell projection</keyword>
<evidence type="ECO:0000256" key="6">
    <source>
        <dbReference type="ARBA" id="ARBA00023212"/>
    </source>
</evidence>
<dbReference type="SMART" id="SM00320">
    <property type="entry name" value="WD40"/>
    <property type="match status" value="7"/>
</dbReference>
<evidence type="ECO:0008006" key="12">
    <source>
        <dbReference type="Google" id="ProtNLM"/>
    </source>
</evidence>
<name>A0A7S4H9V9_GUITH</name>
<reference evidence="11" key="1">
    <citation type="submission" date="2021-01" db="EMBL/GenBank/DDBJ databases">
        <authorList>
            <person name="Corre E."/>
            <person name="Pelletier E."/>
            <person name="Niang G."/>
            <person name="Scheremetjew M."/>
            <person name="Finn R."/>
            <person name="Kale V."/>
            <person name="Holt S."/>
            <person name="Cochrane G."/>
            <person name="Meng A."/>
            <person name="Brown T."/>
            <person name="Cohen L."/>
        </authorList>
    </citation>
    <scope>NUCLEOTIDE SEQUENCE</scope>
    <source>
        <strain evidence="11">CCMP 2712</strain>
    </source>
</reference>
<sequence>MADGAVPEDPAPSQVTEAEEPGEGAVVEEGDVLVGDGAVEALGEQAAGTQETDSTQVAPTETGDDGGGAAPADAVDAANDQTSTTDRTAEETEGAGEPVEAEMEGQGDAGDGLQDQDLPSTEQVTEGGMPTEAEAAATGEESSAEAVATEGDGDVAANVEGVERDNGDASEPAAGTSGTEAMPEPADQGAETEQGAEIQQGAGGEGGEEQVTSNEQSNSSAEMADITYDVEKKRQERSSLGKEFIKRETVFLHHSYGWETQRRNNLHRLGEAKLLTCAGSTVVILDLVTLEKEYLEGIDNGGIGAITVHPSGNYFAVGEKHVGGSPNVYIYEYPSLRLIRILKEGTERSFSDLRFDKTGEMLATVGGFPDYLLHVWDWKKEAVMLRAKAFSQEVFNVSFSDRFDGTLYTSGTGHIRFWKMAHTFTGLKLQGEIGKFGAIELSDISAYLELADGKVLTGSESGNLLLWDGGLIKVEIFTSKGQCHNGMIEMLWQQGDLIVSAGMDGFLRYWEYPKIDLAEPEEDEPRCTINPVKEFLITEGGKEERRVSVKTMHLDREGKFKEWLVQDDSGALWRIGTGQEELSASKIMSFHAGGIAGCEASPRGPFFATAGSDGSIRLHNLVDRKTVFQQTFPQACSCMMWGPLSVDEEGTMIAVGFEDGVVRMLKQLRDSWHLQSVSKPHTKRVNMVKFSPDGRKIASCSQDNTIFLQNVVKDEKEELKMEPIGFISCNSSVSCMSWSPDCESLLACIDPFTGSEGEIISFKLPPVEEINTSTTFDITSSCQQNKYNFERKIVLPEKPAKPKKEGEDQGEEPEEEEEPEPEPEVIPNGAPKSCLFMTDSSFLLSFDGPETRGVLYECSFDYKHPLQELTTHTSSIVFMRLSHSGRYLITGGSDGSVALRGIGEQLDSSLRLASKCWRGNLHGCDAAITGASISFDEEALVSSAVDGNVLQLRITEDFHASMAQVLAQDASALKEKELMAEAVRLEELKAQAEVAEEEKVEDIVDPKHYSIQQEKIQAEEDRRKAEAEKKKERVRETILQIREEFEQLVQANEALPPGERLDRDEFEVDPELRIILEKEAAEKVEEARKELAWESEKKSKALEKLRKAFIDNVAVEHIVLHALRSPYAVHSFRTPKLTQEQKDNIAAVHQLINQEERKESLAEGKEGAEGVATETGQATAGGAEEQDVRDLTAEELEEKGVSKQEIRKILRQQRQRKWEQLLAMKPDDKYEDPKDVSAIQHAQTHMGDYKLKTDEDYVVPEHLRIDAEKKRRQMVLLEESIHSIKMGFNDRLLALRDLKKRIISNIEADNQRIREIDAELGIPTGELWQPSILEQDEFPELRFTRGSKLPSLDIPQQETLKKHLGSETSSVVNQTSSMDTFRSSGTHSSVHETGGAGGGGGGGELSIDEYEMSELEQIEAHIRKVQLQYEKEKMIEKIEQTVQAYDEAIRNLRRERFKLEADIKMMDLRMLVLLQELQLLKEFEKRDNALVTKLNGKREEKADIASKIKECNDKIATKKHEIEKLNPKQVMMEFSQLVPDSNKFHEPLLKIFKKKIKRMKKKANEGEEDDEEGEDEDEDEDDMSDFDEEEEEEEEEEFCPPGCDPSLFEQVCELREKRLDQEEMLAEYQKGADQLKKDLDGLVKKEKIIDSALRQTEQEIQQFQTFKQQKLNEIRVVITLKMHQIKCLVEDKLPPDLSNTIVFTNSGLKRLRSRIDELKEEKEELRKNQKLLRKEHVNLLKSKKVKEERLRELEARSRDVQMLKFGQEVDLDVLEKMGVNKTAEELREQLKQLEKKNAKELRAWQKQIDQAAGELAGVTKQNTEKLERVAELTAAQHRLEKELNSTQSRMVAEVGPSKEKVKAEREQLVSLVKLQAREMEALKAEINMLRRKGGHVYTPVVRRAPPPSSGEQK</sequence>
<feature type="compositionally biased region" description="Polar residues" evidence="10">
    <location>
        <begin position="211"/>
        <end position="221"/>
    </location>
</feature>
<feature type="compositionally biased region" description="Low complexity" evidence="10">
    <location>
        <begin position="188"/>
        <end position="200"/>
    </location>
</feature>
<proteinExistence type="predicted"/>
<comment type="subcellular location">
    <subcellularLocation>
        <location evidence="1">Cytoplasm</location>
        <location evidence="1">Cytoskeleton</location>
        <location evidence="1">Cilium axoneme</location>
    </subcellularLocation>
</comment>
<feature type="coiled-coil region" evidence="9">
    <location>
        <begin position="1431"/>
        <end position="1469"/>
    </location>
</feature>
<feature type="region of interest" description="Disordered" evidence="10">
    <location>
        <begin position="1562"/>
        <end position="1604"/>
    </location>
</feature>
<feature type="compositionally biased region" description="Basic and acidic residues" evidence="10">
    <location>
        <begin position="1155"/>
        <end position="1168"/>
    </location>
</feature>
<dbReference type="EMBL" id="HBKN01001628">
    <property type="protein sequence ID" value="CAE2192098.1"/>
    <property type="molecule type" value="Transcribed_RNA"/>
</dbReference>
<dbReference type="PANTHER" id="PTHR14885">
    <property type="entry name" value="CILIA- AND FLAGELLA-ASSOCIATED PROTEIN 43-RELATED"/>
    <property type="match status" value="1"/>
</dbReference>
<evidence type="ECO:0000256" key="9">
    <source>
        <dbReference type="SAM" id="Coils"/>
    </source>
</evidence>
<protein>
    <recommendedName>
        <fullName evidence="12">Cilia- and flagella-associated protein 44</fullName>
    </recommendedName>
</protein>
<dbReference type="SUPFAM" id="SSF82171">
    <property type="entry name" value="DPP6 N-terminal domain-like"/>
    <property type="match status" value="1"/>
</dbReference>
<feature type="region of interest" description="Disordered" evidence="10">
    <location>
        <begin position="1"/>
        <end position="225"/>
    </location>
</feature>
<evidence type="ECO:0000256" key="1">
    <source>
        <dbReference type="ARBA" id="ARBA00004430"/>
    </source>
</evidence>
<dbReference type="GO" id="GO:0005930">
    <property type="term" value="C:axoneme"/>
    <property type="evidence" value="ECO:0007669"/>
    <property type="project" value="UniProtKB-SubCell"/>
</dbReference>
<feature type="compositionally biased region" description="Acidic residues" evidence="10">
    <location>
        <begin position="17"/>
        <end position="31"/>
    </location>
</feature>
<feature type="compositionally biased region" description="Low complexity" evidence="10">
    <location>
        <begin position="32"/>
        <end position="41"/>
    </location>
</feature>
<gene>
    <name evidence="11" type="ORF">GTHE00462_LOCUS1409</name>
</gene>
<feature type="compositionally biased region" description="Acidic residues" evidence="10">
    <location>
        <begin position="808"/>
        <end position="823"/>
    </location>
</feature>
<feature type="repeat" description="WD" evidence="8">
    <location>
        <begin position="678"/>
        <end position="719"/>
    </location>
</feature>
<evidence type="ECO:0000256" key="5">
    <source>
        <dbReference type="ARBA" id="ARBA00023054"/>
    </source>
</evidence>
<evidence type="ECO:0000256" key="8">
    <source>
        <dbReference type="PROSITE-ProRule" id="PRU00221"/>
    </source>
</evidence>
<feature type="compositionally biased region" description="Acidic residues" evidence="10">
    <location>
        <begin position="1566"/>
        <end position="1598"/>
    </location>
</feature>
<feature type="coiled-coil region" evidence="9">
    <location>
        <begin position="1701"/>
        <end position="1892"/>
    </location>
</feature>
<feature type="compositionally biased region" description="Polar residues" evidence="10">
    <location>
        <begin position="47"/>
        <end position="59"/>
    </location>
</feature>
<keyword evidence="4" id="KW-0677">Repeat</keyword>
<dbReference type="PROSITE" id="PS50082">
    <property type="entry name" value="WD_REPEATS_2"/>
    <property type="match status" value="2"/>
</dbReference>
<feature type="coiled-coil region" evidence="9">
    <location>
        <begin position="975"/>
        <end position="1051"/>
    </location>
</feature>
<feature type="coiled-coil region" evidence="9">
    <location>
        <begin position="1077"/>
        <end position="1104"/>
    </location>
</feature>
<dbReference type="Pfam" id="PF00400">
    <property type="entry name" value="WD40"/>
    <property type="match status" value="3"/>
</dbReference>
<feature type="compositionally biased region" description="Acidic residues" evidence="10">
    <location>
        <begin position="91"/>
        <end position="105"/>
    </location>
</feature>
<evidence type="ECO:0000256" key="10">
    <source>
        <dbReference type="SAM" id="MobiDB-lite"/>
    </source>
</evidence>
<dbReference type="SUPFAM" id="SSF50978">
    <property type="entry name" value="WD40 repeat-like"/>
    <property type="match status" value="1"/>
</dbReference>
<organism evidence="11">
    <name type="scientific">Guillardia theta</name>
    <name type="common">Cryptophyte</name>
    <name type="synonym">Cryptomonas phi</name>
    <dbReference type="NCBI Taxonomy" id="55529"/>
    <lineage>
        <taxon>Eukaryota</taxon>
        <taxon>Cryptophyceae</taxon>
        <taxon>Pyrenomonadales</taxon>
        <taxon>Geminigeraceae</taxon>
        <taxon>Guillardia</taxon>
    </lineage>
</organism>
<evidence type="ECO:0000313" key="11">
    <source>
        <dbReference type="EMBL" id="CAE2192098.1"/>
    </source>
</evidence>
<keyword evidence="6" id="KW-0206">Cytoskeleton</keyword>
<feature type="compositionally biased region" description="Low complexity" evidence="10">
    <location>
        <begin position="125"/>
        <end position="150"/>
    </location>
</feature>
<accession>A0A7S4H9V9</accession>
<keyword evidence="5 9" id="KW-0175">Coiled coil</keyword>
<feature type="compositionally biased region" description="Gly residues" evidence="10">
    <location>
        <begin position="1394"/>
        <end position="1404"/>
    </location>
</feature>
<evidence type="ECO:0000256" key="3">
    <source>
        <dbReference type="ARBA" id="ARBA00022574"/>
    </source>
</evidence>
<evidence type="ECO:0000256" key="7">
    <source>
        <dbReference type="ARBA" id="ARBA00023273"/>
    </source>
</evidence>
<dbReference type="PANTHER" id="PTHR14885:SF3">
    <property type="entry name" value="CILIA- AND FLAGELLA-ASSOCIATED PROTEIN 44"/>
    <property type="match status" value="1"/>
</dbReference>
<dbReference type="InterPro" id="IPR001680">
    <property type="entry name" value="WD40_rpt"/>
</dbReference>
<feature type="region of interest" description="Disordered" evidence="10">
    <location>
        <begin position="1362"/>
        <end position="1406"/>
    </location>
</feature>
<evidence type="ECO:0000256" key="4">
    <source>
        <dbReference type="ARBA" id="ARBA00022737"/>
    </source>
</evidence>
<evidence type="ECO:0000256" key="2">
    <source>
        <dbReference type="ARBA" id="ARBA00022490"/>
    </source>
</evidence>
<feature type="compositionally biased region" description="Basic and acidic residues" evidence="10">
    <location>
        <begin position="797"/>
        <end position="807"/>
    </location>
</feature>
<keyword evidence="2" id="KW-0963">Cytoplasm</keyword>
<keyword evidence="3 8" id="KW-0853">WD repeat</keyword>
<feature type="compositionally biased region" description="Low complexity" evidence="10">
    <location>
        <begin position="1169"/>
        <end position="1183"/>
    </location>
</feature>
<dbReference type="Pfam" id="PF25828">
    <property type="entry name" value="CC_Cfap43"/>
    <property type="match status" value="2"/>
</dbReference>
<feature type="repeat" description="WD" evidence="8">
    <location>
        <begin position="869"/>
        <end position="899"/>
    </location>
</feature>
<feature type="region of interest" description="Disordered" evidence="10">
    <location>
        <begin position="1155"/>
        <end position="1188"/>
    </location>
</feature>
<dbReference type="Gene3D" id="2.130.10.10">
    <property type="entry name" value="YVTN repeat-like/Quinoprotein amine dehydrogenase"/>
    <property type="match status" value="3"/>
</dbReference>
<dbReference type="InterPro" id="IPR036322">
    <property type="entry name" value="WD40_repeat_dom_sf"/>
</dbReference>
<feature type="region of interest" description="Disordered" evidence="10">
    <location>
        <begin position="797"/>
        <end position="830"/>
    </location>
</feature>
<dbReference type="InterPro" id="IPR015943">
    <property type="entry name" value="WD40/YVTN_repeat-like_dom_sf"/>
</dbReference>